<evidence type="ECO:0000313" key="2">
    <source>
        <dbReference type="EMBL" id="PIY58731.1"/>
    </source>
</evidence>
<name>A0A2M7Q5M8_9BACT</name>
<keyword evidence="1" id="KW-0472">Membrane</keyword>
<evidence type="ECO:0000313" key="3">
    <source>
        <dbReference type="Proteomes" id="UP000230732"/>
    </source>
</evidence>
<proteinExistence type="predicted"/>
<keyword evidence="1" id="KW-0812">Transmembrane</keyword>
<reference evidence="3" key="1">
    <citation type="submission" date="2017-09" db="EMBL/GenBank/DDBJ databases">
        <title>Depth-based differentiation of microbial function through sediment-hosted aquifers and enrichment of novel symbionts in the deep terrestrial subsurface.</title>
        <authorList>
            <person name="Probst A.J."/>
            <person name="Ladd B."/>
            <person name="Jarett J.K."/>
            <person name="Geller-Mcgrath D.E."/>
            <person name="Sieber C.M.K."/>
            <person name="Emerson J.B."/>
            <person name="Anantharaman K."/>
            <person name="Thomas B.C."/>
            <person name="Malmstrom R."/>
            <person name="Stieglmeier M."/>
            <person name="Klingl A."/>
            <person name="Woyke T."/>
            <person name="Ryan C.M."/>
            <person name="Banfield J.F."/>
        </authorList>
    </citation>
    <scope>NUCLEOTIDE SEQUENCE [LARGE SCALE GENOMIC DNA]</scope>
</reference>
<keyword evidence="1" id="KW-1133">Transmembrane helix</keyword>
<accession>A0A2M7Q5M8</accession>
<comment type="caution">
    <text evidence="2">The sequence shown here is derived from an EMBL/GenBank/DDBJ whole genome shotgun (WGS) entry which is preliminary data.</text>
</comment>
<feature type="transmembrane region" description="Helical" evidence="1">
    <location>
        <begin position="115"/>
        <end position="137"/>
    </location>
</feature>
<gene>
    <name evidence="2" type="ORF">COY98_00445</name>
</gene>
<dbReference type="EMBL" id="PFKX01000012">
    <property type="protein sequence ID" value="PIY58731.1"/>
    <property type="molecule type" value="Genomic_DNA"/>
</dbReference>
<sequence>MATPRPINEDFNQRYDYDYQNGIQTVSTKNGFGTQNAQVAYRKPSVFAANSNLSPTQISRNTKNASIAYKNNKNLFNNSNHTKKLNNQTTIGKRLPLRNPAKSAKKLSAPRKALAYVRGLTIGLVALSWTGTVWLYIQMPFAILSLIGMGIDAYLRSTWLYELVDGIWTLTNKVLNFLFGIPEVDFLTLFFIGYIIALVVGVTSLFGVAMQYKLSFLHPLGGRGGSAKHALFIASIVGYAIPGLNLFPWVMLYIVVLIIYPK</sequence>
<organism evidence="2 3">
    <name type="scientific">Candidatus Yonathbacteria bacterium CG_4_10_14_0_8_um_filter_43_17</name>
    <dbReference type="NCBI Taxonomy" id="1975099"/>
    <lineage>
        <taxon>Bacteria</taxon>
        <taxon>Candidatus Yonathiibacteriota</taxon>
    </lineage>
</organism>
<dbReference type="AlphaFoldDB" id="A0A2M7Q5M8"/>
<feature type="transmembrane region" description="Helical" evidence="1">
    <location>
        <begin position="230"/>
        <end position="260"/>
    </location>
</feature>
<dbReference type="Proteomes" id="UP000230732">
    <property type="component" value="Unassembled WGS sequence"/>
</dbReference>
<evidence type="ECO:0000256" key="1">
    <source>
        <dbReference type="SAM" id="Phobius"/>
    </source>
</evidence>
<protein>
    <submittedName>
        <fullName evidence="2">Uncharacterized protein</fullName>
    </submittedName>
</protein>
<feature type="transmembrane region" description="Helical" evidence="1">
    <location>
        <begin position="186"/>
        <end position="209"/>
    </location>
</feature>